<reference evidence="1" key="1">
    <citation type="submission" date="2021-02" db="EMBL/GenBank/DDBJ databases">
        <authorList>
            <person name="Bekaert M."/>
        </authorList>
    </citation>
    <scope>NUCLEOTIDE SEQUENCE</scope>
    <source>
        <strain evidence="1">IoA-00</strain>
    </source>
</reference>
<sequence length="187" mass="21225">MQFSCNRAGGHLFQIWTEQQSVCVTDNGSNFLKEFKDFHQVEPESDEEQEEEASEVNFTDLHNVLTTATDNHDGHIIFDKWLASHPDSRTVYRSAIGKCVALRTMSINFLSCIKVPGRAIKQRFAATLDSKDVFLAAVLLPKFKLRRVSEKTRKEYIKFLLTKENCSLLEEPPTLMPDPHLAAAAPQ</sequence>
<organism evidence="1 2">
    <name type="scientific">Lepeophtheirus salmonis</name>
    <name type="common">Salmon louse</name>
    <name type="synonym">Caligus salmonis</name>
    <dbReference type="NCBI Taxonomy" id="72036"/>
    <lineage>
        <taxon>Eukaryota</taxon>
        <taxon>Metazoa</taxon>
        <taxon>Ecdysozoa</taxon>
        <taxon>Arthropoda</taxon>
        <taxon>Crustacea</taxon>
        <taxon>Multicrustacea</taxon>
        <taxon>Hexanauplia</taxon>
        <taxon>Copepoda</taxon>
        <taxon>Siphonostomatoida</taxon>
        <taxon>Caligidae</taxon>
        <taxon>Lepeophtheirus</taxon>
    </lineage>
</organism>
<name>A0A7R8CB74_LEPSM</name>
<proteinExistence type="predicted"/>
<dbReference type="Proteomes" id="UP000675881">
    <property type="component" value="Chromosome 1"/>
</dbReference>
<dbReference type="EMBL" id="HG994580">
    <property type="protein sequence ID" value="CAF2757906.1"/>
    <property type="molecule type" value="Genomic_DNA"/>
</dbReference>
<keyword evidence="2" id="KW-1185">Reference proteome</keyword>
<evidence type="ECO:0000313" key="2">
    <source>
        <dbReference type="Proteomes" id="UP000675881"/>
    </source>
</evidence>
<gene>
    <name evidence="1" type="ORF">LSAA_817</name>
</gene>
<protein>
    <submittedName>
        <fullName evidence="1">(salmon louse) hypothetical protein</fullName>
    </submittedName>
</protein>
<accession>A0A7R8CB74</accession>
<dbReference type="AlphaFoldDB" id="A0A7R8CB74"/>
<evidence type="ECO:0000313" key="1">
    <source>
        <dbReference type="EMBL" id="CAF2757906.1"/>
    </source>
</evidence>